<keyword evidence="1" id="KW-0472">Membrane</keyword>
<dbReference type="AlphaFoldDB" id="A0A4R6NC11"/>
<keyword evidence="3" id="KW-1185">Reference proteome</keyword>
<feature type="transmembrane region" description="Helical" evidence="1">
    <location>
        <begin position="144"/>
        <end position="167"/>
    </location>
</feature>
<protein>
    <submittedName>
        <fullName evidence="2">Uncharacterized membrane protein YjgN (DUF898 family)</fullName>
    </submittedName>
</protein>
<organism evidence="2 3">
    <name type="scientific">Roseateles asaccharophilus</name>
    <dbReference type="NCBI Taxonomy" id="582607"/>
    <lineage>
        <taxon>Bacteria</taxon>
        <taxon>Pseudomonadati</taxon>
        <taxon>Pseudomonadota</taxon>
        <taxon>Betaproteobacteria</taxon>
        <taxon>Burkholderiales</taxon>
        <taxon>Sphaerotilaceae</taxon>
        <taxon>Roseateles</taxon>
    </lineage>
</organism>
<accession>A0A4R6NC11</accession>
<gene>
    <name evidence="2" type="ORF">DFR39_101824</name>
</gene>
<feature type="transmembrane region" description="Helical" evidence="1">
    <location>
        <begin position="30"/>
        <end position="50"/>
    </location>
</feature>
<feature type="transmembrane region" description="Helical" evidence="1">
    <location>
        <begin position="79"/>
        <end position="96"/>
    </location>
</feature>
<feature type="transmembrane region" description="Helical" evidence="1">
    <location>
        <begin position="258"/>
        <end position="281"/>
    </location>
</feature>
<evidence type="ECO:0000313" key="2">
    <source>
        <dbReference type="EMBL" id="TDP13349.1"/>
    </source>
</evidence>
<evidence type="ECO:0000256" key="1">
    <source>
        <dbReference type="SAM" id="Phobius"/>
    </source>
</evidence>
<comment type="caution">
    <text evidence="2">The sequence shown here is derived from an EMBL/GenBank/DDBJ whole genome shotgun (WGS) entry which is preliminary data.</text>
</comment>
<feature type="transmembrane region" description="Helical" evidence="1">
    <location>
        <begin position="230"/>
        <end position="252"/>
    </location>
</feature>
<dbReference type="InterPro" id="IPR010295">
    <property type="entry name" value="DUF898"/>
</dbReference>
<dbReference type="Proteomes" id="UP000295357">
    <property type="component" value="Unassembled WGS sequence"/>
</dbReference>
<feature type="transmembrane region" description="Helical" evidence="1">
    <location>
        <begin position="179"/>
        <end position="203"/>
    </location>
</feature>
<name>A0A4R6NC11_9BURK</name>
<dbReference type="Pfam" id="PF05987">
    <property type="entry name" value="DUF898"/>
    <property type="match status" value="1"/>
</dbReference>
<dbReference type="EMBL" id="SNXE01000001">
    <property type="protein sequence ID" value="TDP13349.1"/>
    <property type="molecule type" value="Genomic_DNA"/>
</dbReference>
<proteinExistence type="predicted"/>
<reference evidence="2 3" key="1">
    <citation type="submission" date="2019-03" db="EMBL/GenBank/DDBJ databases">
        <title>Genomic Encyclopedia of Type Strains, Phase IV (KMG-IV): sequencing the most valuable type-strain genomes for metagenomic binning, comparative biology and taxonomic classification.</title>
        <authorList>
            <person name="Goeker M."/>
        </authorList>
    </citation>
    <scope>NUCLEOTIDE SEQUENCE [LARGE SCALE GENOMIC DNA]</scope>
    <source>
        <strain evidence="2 3">DSM 25082</strain>
    </source>
</reference>
<feature type="transmembrane region" description="Helical" evidence="1">
    <location>
        <begin position="102"/>
        <end position="123"/>
    </location>
</feature>
<keyword evidence="1" id="KW-1133">Transmembrane helix</keyword>
<sequence>MHDTSLFGPSSQNPARYFRVEFTGSGSEYFRIWIVNLLLIILTLGLYLPFAKARRLRYFYSNTLINGQALSFHGDPWKMFRGFVLLALLMGSYALAGQLSALAGALAFLILCAIWPALWRAGLQFRLAHTSWRGLRMRFEGNLAGAYLAFAPLYLPALLMLLVGTIWAPALQEGPAEFAAPQALMLVALGLGVVLLPLSLYLIKRYQHGHYAMAAQRSYLKAGPGDFYRLALKALGLLLLCLALFAGLVTLSMGLRSILLFVLLALAFYLGLGLLIGPYLGARLQNLVWNRTRSEELRFDSDLSARALIKLSLKNWLLTLITLGLYRPFAAVHTARLRLEAVRVRVQGELDAWVAEQSLQQPDAAGEAAGDFFGIDMGL</sequence>
<dbReference type="RefSeq" id="WP_133602239.1">
    <property type="nucleotide sequence ID" value="NZ_JAUFPJ010000001.1"/>
</dbReference>
<evidence type="ECO:0000313" key="3">
    <source>
        <dbReference type="Proteomes" id="UP000295357"/>
    </source>
</evidence>
<dbReference type="OrthoDB" id="9765721at2"/>
<keyword evidence="1" id="KW-0812">Transmembrane</keyword>